<dbReference type="Gramene" id="Pp3c18_9200V3.2">
    <property type="protein sequence ID" value="Pp3c18_9200V3.2"/>
    <property type="gene ID" value="Pp3c18_9200"/>
</dbReference>
<dbReference type="EnsemblPlants" id="Pp3c18_9200V3.1">
    <property type="protein sequence ID" value="Pp3c18_9200V3.1"/>
    <property type="gene ID" value="Pp3c18_9200"/>
</dbReference>
<reference evidence="2 4" key="1">
    <citation type="journal article" date="2008" name="Science">
        <title>The Physcomitrella genome reveals evolutionary insights into the conquest of land by plants.</title>
        <authorList>
            <person name="Rensing S."/>
            <person name="Lang D."/>
            <person name="Zimmer A."/>
            <person name="Terry A."/>
            <person name="Salamov A."/>
            <person name="Shapiro H."/>
            <person name="Nishiyama T."/>
            <person name="Perroud P.-F."/>
            <person name="Lindquist E."/>
            <person name="Kamisugi Y."/>
            <person name="Tanahashi T."/>
            <person name="Sakakibara K."/>
            <person name="Fujita T."/>
            <person name="Oishi K."/>
            <person name="Shin-I T."/>
            <person name="Kuroki Y."/>
            <person name="Toyoda A."/>
            <person name="Suzuki Y."/>
            <person name="Hashimoto A."/>
            <person name="Yamaguchi K."/>
            <person name="Sugano A."/>
            <person name="Kohara Y."/>
            <person name="Fujiyama A."/>
            <person name="Anterola A."/>
            <person name="Aoki S."/>
            <person name="Ashton N."/>
            <person name="Barbazuk W.B."/>
            <person name="Barker E."/>
            <person name="Bennetzen J."/>
            <person name="Bezanilla M."/>
            <person name="Blankenship R."/>
            <person name="Cho S.H."/>
            <person name="Dutcher S."/>
            <person name="Estelle M."/>
            <person name="Fawcett J.A."/>
            <person name="Gundlach H."/>
            <person name="Hanada K."/>
            <person name="Heyl A."/>
            <person name="Hicks K.A."/>
            <person name="Hugh J."/>
            <person name="Lohr M."/>
            <person name="Mayer K."/>
            <person name="Melkozernov A."/>
            <person name="Murata T."/>
            <person name="Nelson D."/>
            <person name="Pils B."/>
            <person name="Prigge M."/>
            <person name="Reiss B."/>
            <person name="Renner T."/>
            <person name="Rombauts S."/>
            <person name="Rushton P."/>
            <person name="Sanderfoot A."/>
            <person name="Schween G."/>
            <person name="Shiu S.-H."/>
            <person name="Stueber K."/>
            <person name="Theodoulou F.L."/>
            <person name="Tu H."/>
            <person name="Van de Peer Y."/>
            <person name="Verrier P.J."/>
            <person name="Waters E."/>
            <person name="Wood A."/>
            <person name="Yang L."/>
            <person name="Cove D."/>
            <person name="Cuming A."/>
            <person name="Hasebe M."/>
            <person name="Lucas S."/>
            <person name="Mishler D.B."/>
            <person name="Reski R."/>
            <person name="Grigoriev I."/>
            <person name="Quatrano R.S."/>
            <person name="Boore J.L."/>
        </authorList>
    </citation>
    <scope>NUCLEOTIDE SEQUENCE [LARGE SCALE GENOMIC DNA]</scope>
    <source>
        <strain evidence="3 4">cv. Gransden 2004</strain>
    </source>
</reference>
<dbReference type="PaxDb" id="3218-PP1S19_142V6.1"/>
<evidence type="ECO:0000313" key="3">
    <source>
        <dbReference type="EnsemblPlants" id="Pp3c18_9200V3.1"/>
    </source>
</evidence>
<dbReference type="PANTHER" id="PTHR46732">
    <property type="entry name" value="ATP-DEPENDENT PROTEASE LA (LON) DOMAIN PROTEIN"/>
    <property type="match status" value="1"/>
</dbReference>
<protein>
    <recommendedName>
        <fullName evidence="1">Lon N-terminal domain-containing protein</fullName>
    </recommendedName>
</protein>
<dbReference type="InterPro" id="IPR046336">
    <property type="entry name" value="Lon_prtase_N_sf"/>
</dbReference>
<gene>
    <name evidence="3" type="primary">LOC112295016</name>
    <name evidence="2" type="ORF">PHYPA_022918</name>
</gene>
<dbReference type="SUPFAM" id="SSF88697">
    <property type="entry name" value="PUA domain-like"/>
    <property type="match status" value="1"/>
</dbReference>
<dbReference type="RefSeq" id="XP_024401879.1">
    <property type="nucleotide sequence ID" value="XM_024546111.2"/>
</dbReference>
<evidence type="ECO:0000259" key="1">
    <source>
        <dbReference type="PROSITE" id="PS51787"/>
    </source>
</evidence>
<sequence>MAMARFAIPSFSSCSCSLSTLSTASSSPRISAPAVQISSQQSLIVLPVGWGSLRLERCKGRRFKFGGAGHRRLKNGVSGVFAEMSTLDEATILELPCLPFSPAEVFIPSSSKTLHLYEARFLSLLEEVMVKGNNLLAHIVIEPVKGDEAGVASFVATYGCLARIESVKRLDIGALVSIRGIGRIKMVSLTQMEPFIKSTVMPVRDAYPEDRQPLLKKIESLKKTLAEVQQLQIKIKTAKEVPLLTPLEKALQWAEKGEPDSIVESFVPSREERLSFAALQPIAGASPGELHKLLQERLKSMTTVDTDVRLNNVIEYAEQSRASVAAKVALQSLQL</sequence>
<reference evidence="3" key="3">
    <citation type="submission" date="2020-12" db="UniProtKB">
        <authorList>
            <consortium name="EnsemblPlants"/>
        </authorList>
    </citation>
    <scope>IDENTIFICATION</scope>
</reference>
<dbReference type="GeneID" id="112295016"/>
<organism evidence="2">
    <name type="scientific">Physcomitrium patens</name>
    <name type="common">Spreading-leaved earth moss</name>
    <name type="synonym">Physcomitrella patens</name>
    <dbReference type="NCBI Taxonomy" id="3218"/>
    <lineage>
        <taxon>Eukaryota</taxon>
        <taxon>Viridiplantae</taxon>
        <taxon>Streptophyta</taxon>
        <taxon>Embryophyta</taxon>
        <taxon>Bryophyta</taxon>
        <taxon>Bryophytina</taxon>
        <taxon>Bryopsida</taxon>
        <taxon>Funariidae</taxon>
        <taxon>Funariales</taxon>
        <taxon>Funariaceae</taxon>
        <taxon>Physcomitrium</taxon>
    </lineage>
</organism>
<dbReference type="InterPro" id="IPR003111">
    <property type="entry name" value="Lon_prtase_N"/>
</dbReference>
<dbReference type="Gramene" id="Pp3c18_9200V3.1">
    <property type="protein sequence ID" value="Pp3c18_9200V3.1"/>
    <property type="gene ID" value="Pp3c18_9200"/>
</dbReference>
<dbReference type="PANTHER" id="PTHR46732:SF5">
    <property type="entry name" value="ATP-DEPENDENT PROTEASE LA (LON) DOMAIN PROTEIN"/>
    <property type="match status" value="1"/>
</dbReference>
<dbReference type="FunCoup" id="A0A2K1J0H4">
    <property type="interactions" value="972"/>
</dbReference>
<dbReference type="OrthoDB" id="3919at2759"/>
<dbReference type="EMBL" id="ABEU02000018">
    <property type="protein sequence ID" value="PNR35019.1"/>
    <property type="molecule type" value="Genomic_DNA"/>
</dbReference>
<dbReference type="Gene3D" id="2.30.130.40">
    <property type="entry name" value="LON domain-like"/>
    <property type="match status" value="1"/>
</dbReference>
<dbReference type="AlphaFoldDB" id="A0A2K1J0H4"/>
<feature type="domain" description="Lon N-terminal" evidence="1">
    <location>
        <begin position="95"/>
        <end position="321"/>
    </location>
</feature>
<accession>A0A2K1J0H4</accession>
<evidence type="ECO:0000313" key="2">
    <source>
        <dbReference type="EMBL" id="PNR35019.1"/>
    </source>
</evidence>
<dbReference type="PROSITE" id="PS51787">
    <property type="entry name" value="LON_N"/>
    <property type="match status" value="1"/>
</dbReference>
<dbReference type="Proteomes" id="UP000006727">
    <property type="component" value="Chromosome 18"/>
</dbReference>
<evidence type="ECO:0000313" key="4">
    <source>
        <dbReference type="Proteomes" id="UP000006727"/>
    </source>
</evidence>
<dbReference type="InterPro" id="IPR015947">
    <property type="entry name" value="PUA-like_sf"/>
</dbReference>
<dbReference type="KEGG" id="ppp:112295016"/>
<reference evidence="2 4" key="2">
    <citation type="journal article" date="2018" name="Plant J.">
        <title>The Physcomitrella patens chromosome-scale assembly reveals moss genome structure and evolution.</title>
        <authorList>
            <person name="Lang D."/>
            <person name="Ullrich K.K."/>
            <person name="Murat F."/>
            <person name="Fuchs J."/>
            <person name="Jenkins J."/>
            <person name="Haas F.B."/>
            <person name="Piednoel M."/>
            <person name="Gundlach H."/>
            <person name="Van Bel M."/>
            <person name="Meyberg R."/>
            <person name="Vives C."/>
            <person name="Morata J."/>
            <person name="Symeonidi A."/>
            <person name="Hiss M."/>
            <person name="Muchero W."/>
            <person name="Kamisugi Y."/>
            <person name="Saleh O."/>
            <person name="Blanc G."/>
            <person name="Decker E.L."/>
            <person name="van Gessel N."/>
            <person name="Grimwood J."/>
            <person name="Hayes R.D."/>
            <person name="Graham S.W."/>
            <person name="Gunter L.E."/>
            <person name="McDaniel S.F."/>
            <person name="Hoernstein S.N.W."/>
            <person name="Larsson A."/>
            <person name="Li F.W."/>
            <person name="Perroud P.F."/>
            <person name="Phillips J."/>
            <person name="Ranjan P."/>
            <person name="Rokshar D.S."/>
            <person name="Rothfels C.J."/>
            <person name="Schneider L."/>
            <person name="Shu S."/>
            <person name="Stevenson D.W."/>
            <person name="Thummler F."/>
            <person name="Tillich M."/>
            <person name="Villarreal Aguilar J.C."/>
            <person name="Widiez T."/>
            <person name="Wong G.K."/>
            <person name="Wymore A."/>
            <person name="Zhang Y."/>
            <person name="Zimmer A.D."/>
            <person name="Quatrano R.S."/>
            <person name="Mayer K.F.X."/>
            <person name="Goodstein D."/>
            <person name="Casacuberta J.M."/>
            <person name="Vandepoele K."/>
            <person name="Reski R."/>
            <person name="Cuming A.C."/>
            <person name="Tuskan G.A."/>
            <person name="Maumus F."/>
            <person name="Salse J."/>
            <person name="Schmutz J."/>
            <person name="Rensing S.A."/>
        </authorList>
    </citation>
    <scope>NUCLEOTIDE SEQUENCE [LARGE SCALE GENOMIC DNA]</scope>
    <source>
        <strain evidence="3 4">cv. Gransden 2004</strain>
    </source>
</reference>
<proteinExistence type="predicted"/>
<dbReference type="PROSITE" id="PS51257">
    <property type="entry name" value="PROKAR_LIPOPROTEIN"/>
    <property type="match status" value="1"/>
</dbReference>
<keyword evidence="4" id="KW-1185">Reference proteome</keyword>
<dbReference type="STRING" id="3218.A0A2K1J0H4"/>
<dbReference type="EnsemblPlants" id="Pp3c18_9200V3.2">
    <property type="protein sequence ID" value="Pp3c18_9200V3.2"/>
    <property type="gene ID" value="Pp3c18_9200"/>
</dbReference>
<name>A0A2K1J0H4_PHYPA</name>
<dbReference type="Pfam" id="PF02190">
    <property type="entry name" value="LON_substr_bdg"/>
    <property type="match status" value="1"/>
</dbReference>